<name>A0ABD3CIB7_9LAMI</name>
<dbReference type="EMBL" id="JAVIJP010000034">
    <property type="protein sequence ID" value="KAL3629322.1"/>
    <property type="molecule type" value="Genomic_DNA"/>
</dbReference>
<dbReference type="Pfam" id="PF03478">
    <property type="entry name" value="Beta-prop_KIB1-4"/>
    <property type="match status" value="1"/>
</dbReference>
<organism evidence="2 3">
    <name type="scientific">Castilleja foliolosa</name>
    <dbReference type="NCBI Taxonomy" id="1961234"/>
    <lineage>
        <taxon>Eukaryota</taxon>
        <taxon>Viridiplantae</taxon>
        <taxon>Streptophyta</taxon>
        <taxon>Embryophyta</taxon>
        <taxon>Tracheophyta</taxon>
        <taxon>Spermatophyta</taxon>
        <taxon>Magnoliopsida</taxon>
        <taxon>eudicotyledons</taxon>
        <taxon>Gunneridae</taxon>
        <taxon>Pentapetalae</taxon>
        <taxon>asterids</taxon>
        <taxon>lamiids</taxon>
        <taxon>Lamiales</taxon>
        <taxon>Orobanchaceae</taxon>
        <taxon>Pedicularideae</taxon>
        <taxon>Castillejinae</taxon>
        <taxon>Castilleja</taxon>
    </lineage>
</organism>
<gene>
    <name evidence="2" type="ORF">CASFOL_026544</name>
</gene>
<sequence length="306" mass="35152">MRIVTRRHIKLPSILNLPTSPYDDILTSAGYVSKVILSCSPDEDEDNCRVLVLRDCGNPLAFCCPGRSKEWTLMLDEQRGKRYYKDCVYSNRLKLFFALTYSHNETRFETWDLGDLSSPKLIKVDICNYLTSVERFLRYKCEPIEHLVVADEDLFLVTQYMIFNVGLDGLCFDHLDERCPDNSRHMTIRFDILKYDSEKGKFEYVDSSSLGGLAIFVGVLSHPVAIQATDQFPELKPDSIYFTDGFGMGPLSGDYSHYDEHELRGHDIGIYNYRDKTVSSCYYPCDAPSMKTITPPPIWFFPSPTI</sequence>
<dbReference type="InterPro" id="IPR050942">
    <property type="entry name" value="F-box_BR-signaling"/>
</dbReference>
<keyword evidence="3" id="KW-1185">Reference proteome</keyword>
<dbReference type="PANTHER" id="PTHR44259">
    <property type="entry name" value="OS07G0183000 PROTEIN-RELATED"/>
    <property type="match status" value="1"/>
</dbReference>
<evidence type="ECO:0000313" key="3">
    <source>
        <dbReference type="Proteomes" id="UP001632038"/>
    </source>
</evidence>
<dbReference type="PANTHER" id="PTHR44259:SF37">
    <property type="entry name" value="DUF1618 DOMAIN-CONTAINING PROTEIN"/>
    <property type="match status" value="1"/>
</dbReference>
<proteinExistence type="predicted"/>
<feature type="domain" description="KIB1-4 beta-propeller" evidence="1">
    <location>
        <begin position="3"/>
        <end position="272"/>
    </location>
</feature>
<dbReference type="AlphaFoldDB" id="A0ABD3CIB7"/>
<dbReference type="Proteomes" id="UP001632038">
    <property type="component" value="Unassembled WGS sequence"/>
</dbReference>
<reference evidence="3" key="1">
    <citation type="journal article" date="2024" name="IScience">
        <title>Strigolactones Initiate the Formation of Haustorium-like Structures in Castilleja.</title>
        <authorList>
            <person name="Buerger M."/>
            <person name="Peterson D."/>
            <person name="Chory J."/>
        </authorList>
    </citation>
    <scope>NUCLEOTIDE SEQUENCE [LARGE SCALE GENOMIC DNA]</scope>
</reference>
<comment type="caution">
    <text evidence="2">The sequence shown here is derived from an EMBL/GenBank/DDBJ whole genome shotgun (WGS) entry which is preliminary data.</text>
</comment>
<evidence type="ECO:0000259" key="1">
    <source>
        <dbReference type="Pfam" id="PF03478"/>
    </source>
</evidence>
<dbReference type="InterPro" id="IPR005174">
    <property type="entry name" value="KIB1-4_b-propeller"/>
</dbReference>
<evidence type="ECO:0000313" key="2">
    <source>
        <dbReference type="EMBL" id="KAL3629322.1"/>
    </source>
</evidence>
<accession>A0ABD3CIB7</accession>
<protein>
    <recommendedName>
        <fullName evidence="1">KIB1-4 beta-propeller domain-containing protein</fullName>
    </recommendedName>
</protein>